<dbReference type="SUPFAM" id="SSF53474">
    <property type="entry name" value="alpha/beta-Hydrolases"/>
    <property type="match status" value="1"/>
</dbReference>
<dbReference type="InterPro" id="IPR029058">
    <property type="entry name" value="AB_hydrolase_fold"/>
</dbReference>
<evidence type="ECO:0000256" key="1">
    <source>
        <dbReference type="SAM" id="SignalP"/>
    </source>
</evidence>
<protein>
    <submittedName>
        <fullName evidence="2">Lipase B</fullName>
    </submittedName>
</protein>
<evidence type="ECO:0000313" key="2">
    <source>
        <dbReference type="EMBL" id="ANI93545.1"/>
    </source>
</evidence>
<feature type="chain" id="PRO_5039361826" evidence="1">
    <location>
        <begin position="38"/>
        <end position="329"/>
    </location>
</feature>
<gene>
    <name evidence="2" type="ORF">BJL86_2785</name>
</gene>
<dbReference type="PANTHER" id="PTHR37574">
    <property type="entry name" value="LIPASE B"/>
    <property type="match status" value="1"/>
</dbReference>
<dbReference type="PANTHER" id="PTHR37574:SF1">
    <property type="entry name" value="LIPASE B"/>
    <property type="match status" value="1"/>
</dbReference>
<accession>A0A173LMP1</accession>
<keyword evidence="1" id="KW-0732">Signal</keyword>
<dbReference type="KEGG" id="dtm:BJL86_2785"/>
<reference evidence="2 3" key="1">
    <citation type="submission" date="2016-06" db="EMBL/GenBank/DDBJ databases">
        <title>Complete genome sequence of a saline-alkali tolerant type strain Dietzia timorensis ID05-A0528T.</title>
        <authorList>
            <person name="Wu X."/>
        </authorList>
    </citation>
    <scope>NUCLEOTIDE SEQUENCE [LARGE SCALE GENOMIC DNA]</scope>
    <source>
        <strain evidence="2 3">ID05-A0528</strain>
    </source>
</reference>
<dbReference type="EMBL" id="CP015961">
    <property type="protein sequence ID" value="ANI93545.1"/>
    <property type="molecule type" value="Genomic_DNA"/>
</dbReference>
<sequence length="329" mass="34530">MKTPRTRQGRRRGLALGALTVCVGFLMSLVPSTGAAAAASGPPLSVPQEALDNSVWCDGNVNPTSGKKTVLLVHGVGFDARDSWSWGYQRALTKDGFAVCTVQVGNFGRGEAAQGAEYVVNAIREARERAGQNISVIGHSAGPPLALWAMKYWPDVAESVDDMIGLAGAIKGTIFADAVCVVDKCPALAWQLSRDSNFVNALNDQRVNPDIDVTSLFSLTDEGIQPAREVSSYDGGTNIAIQDHCRPWLVGHVGMLYDGAGYKLALDALNHPGPADPARVPDLCGNPILPEFDALGFAKSGIEGAGKYLGIIGEPFIGAEPALPAYAAG</sequence>
<name>A0A173LMP1_9ACTN</name>
<keyword evidence="3" id="KW-1185">Reference proteome</keyword>
<dbReference type="OrthoDB" id="8871309at2"/>
<dbReference type="GO" id="GO:0016787">
    <property type="term" value="F:hydrolase activity"/>
    <property type="evidence" value="ECO:0007669"/>
    <property type="project" value="InterPro"/>
</dbReference>
<dbReference type="InterPro" id="IPR053228">
    <property type="entry name" value="Stereospecific_Lipase"/>
</dbReference>
<dbReference type="Proteomes" id="UP000186104">
    <property type="component" value="Chromosome"/>
</dbReference>
<organism evidence="2 3">
    <name type="scientific">Dietzia timorensis</name>
    <dbReference type="NCBI Taxonomy" id="499555"/>
    <lineage>
        <taxon>Bacteria</taxon>
        <taxon>Bacillati</taxon>
        <taxon>Actinomycetota</taxon>
        <taxon>Actinomycetes</taxon>
        <taxon>Mycobacteriales</taxon>
        <taxon>Dietziaceae</taxon>
        <taxon>Dietzia</taxon>
    </lineage>
</organism>
<dbReference type="InterPro" id="IPR002918">
    <property type="entry name" value="Lipase_EstA/Esterase_EstB"/>
</dbReference>
<dbReference type="Pfam" id="PF01674">
    <property type="entry name" value="Lipase_2"/>
    <property type="match status" value="1"/>
</dbReference>
<dbReference type="AlphaFoldDB" id="A0A173LMP1"/>
<proteinExistence type="predicted"/>
<dbReference type="GO" id="GO:0016042">
    <property type="term" value="P:lipid catabolic process"/>
    <property type="evidence" value="ECO:0007669"/>
    <property type="project" value="InterPro"/>
</dbReference>
<dbReference type="Gene3D" id="3.40.50.1820">
    <property type="entry name" value="alpha/beta hydrolase"/>
    <property type="match status" value="1"/>
</dbReference>
<dbReference type="STRING" id="499555.BJL86_2785"/>
<evidence type="ECO:0000313" key="3">
    <source>
        <dbReference type="Proteomes" id="UP000186104"/>
    </source>
</evidence>
<feature type="signal peptide" evidence="1">
    <location>
        <begin position="1"/>
        <end position="37"/>
    </location>
</feature>